<name>A0A068X2A7_ECHGR</name>
<feature type="region of interest" description="Disordered" evidence="1">
    <location>
        <begin position="651"/>
        <end position="725"/>
    </location>
</feature>
<organism evidence="2">
    <name type="scientific">Echinococcus granulosus</name>
    <name type="common">Hydatid tapeworm</name>
    <dbReference type="NCBI Taxonomy" id="6210"/>
    <lineage>
        <taxon>Eukaryota</taxon>
        <taxon>Metazoa</taxon>
        <taxon>Spiralia</taxon>
        <taxon>Lophotrochozoa</taxon>
        <taxon>Platyhelminthes</taxon>
        <taxon>Cestoda</taxon>
        <taxon>Eucestoda</taxon>
        <taxon>Cyclophyllidea</taxon>
        <taxon>Taeniidae</taxon>
        <taxon>Echinococcus</taxon>
        <taxon>Echinococcus granulosus group</taxon>
    </lineage>
</organism>
<proteinExistence type="predicted"/>
<evidence type="ECO:0000313" key="4">
    <source>
        <dbReference type="WBParaSite" id="EgrG_000375100"/>
    </source>
</evidence>
<feature type="compositionally biased region" description="Polar residues" evidence="1">
    <location>
        <begin position="671"/>
        <end position="682"/>
    </location>
</feature>
<feature type="compositionally biased region" description="Basic and acidic residues" evidence="1">
    <location>
        <begin position="700"/>
        <end position="710"/>
    </location>
</feature>
<evidence type="ECO:0000313" key="2">
    <source>
        <dbReference type="EMBL" id="CDS24044.1"/>
    </source>
</evidence>
<reference evidence="2 3" key="1">
    <citation type="journal article" date="2013" name="Nature">
        <title>The genomes of four tapeworm species reveal adaptations to parasitism.</title>
        <authorList>
            <person name="Tsai I.J."/>
            <person name="Zarowiecki M."/>
            <person name="Holroyd N."/>
            <person name="Garciarrubio A."/>
            <person name="Sanchez-Flores A."/>
            <person name="Brooks K.L."/>
            <person name="Tracey A."/>
            <person name="Bobes R.J."/>
            <person name="Fragoso G."/>
            <person name="Sciutto E."/>
            <person name="Aslett M."/>
            <person name="Beasley H."/>
            <person name="Bennett H.M."/>
            <person name="Cai J."/>
            <person name="Camicia F."/>
            <person name="Clark R."/>
            <person name="Cucher M."/>
            <person name="De Silva N."/>
            <person name="Day T.A."/>
            <person name="Deplazes P."/>
            <person name="Estrada K."/>
            <person name="Fernandez C."/>
            <person name="Holland P.W."/>
            <person name="Hou J."/>
            <person name="Hu S."/>
            <person name="Huckvale T."/>
            <person name="Hung S.S."/>
            <person name="Kamenetzky L."/>
            <person name="Keane J.A."/>
            <person name="Kiss F."/>
            <person name="Koziol U."/>
            <person name="Lambert O."/>
            <person name="Liu K."/>
            <person name="Luo X."/>
            <person name="Luo Y."/>
            <person name="Macchiaroli N."/>
            <person name="Nichol S."/>
            <person name="Paps J."/>
            <person name="Parkinson J."/>
            <person name="Pouchkina-Stantcheva N."/>
            <person name="Riddiford N."/>
            <person name="Rosenzvit M."/>
            <person name="Salinas G."/>
            <person name="Wasmuth J.D."/>
            <person name="Zamanian M."/>
            <person name="Zheng Y."/>
            <person name="Cai X."/>
            <person name="Soberon X."/>
            <person name="Olson P.D."/>
            <person name="Laclette J.P."/>
            <person name="Brehm K."/>
            <person name="Berriman M."/>
            <person name="Garciarrubio A."/>
            <person name="Bobes R.J."/>
            <person name="Fragoso G."/>
            <person name="Sanchez-Flores A."/>
            <person name="Estrada K."/>
            <person name="Cevallos M.A."/>
            <person name="Morett E."/>
            <person name="Gonzalez V."/>
            <person name="Portillo T."/>
            <person name="Ochoa-Leyva A."/>
            <person name="Jose M.V."/>
            <person name="Sciutto E."/>
            <person name="Landa A."/>
            <person name="Jimenez L."/>
            <person name="Valdes V."/>
            <person name="Carrero J.C."/>
            <person name="Larralde C."/>
            <person name="Morales-Montor J."/>
            <person name="Limon-Lason J."/>
            <person name="Soberon X."/>
            <person name="Laclette J.P."/>
        </authorList>
    </citation>
    <scope>NUCLEOTIDE SEQUENCE [LARGE SCALE GENOMIC DNA]</scope>
</reference>
<dbReference type="OrthoDB" id="6281876at2759"/>
<reference evidence="2" key="2">
    <citation type="submission" date="2014-06" db="EMBL/GenBank/DDBJ databases">
        <authorList>
            <person name="Aslett M."/>
        </authorList>
    </citation>
    <scope>NUCLEOTIDE SEQUENCE</scope>
</reference>
<reference evidence="4" key="3">
    <citation type="submission" date="2020-10" db="UniProtKB">
        <authorList>
            <consortium name="WormBaseParasite"/>
        </authorList>
    </citation>
    <scope>IDENTIFICATION</scope>
</reference>
<feature type="region of interest" description="Disordered" evidence="1">
    <location>
        <begin position="449"/>
        <end position="478"/>
    </location>
</feature>
<evidence type="ECO:0000313" key="3">
    <source>
        <dbReference type="Proteomes" id="UP000492820"/>
    </source>
</evidence>
<feature type="compositionally biased region" description="Polar residues" evidence="1">
    <location>
        <begin position="463"/>
        <end position="474"/>
    </location>
</feature>
<dbReference type="EMBL" id="LK028597">
    <property type="protein sequence ID" value="CDS24044.1"/>
    <property type="molecule type" value="Genomic_DNA"/>
</dbReference>
<dbReference type="AlphaFoldDB" id="A0A068X2A7"/>
<protein>
    <submittedName>
        <fullName evidence="4">DUF4470 domain-containing protein</fullName>
    </submittedName>
</protein>
<gene>
    <name evidence="2" type="ORF">EgrG_000375100</name>
</gene>
<evidence type="ECO:0000256" key="1">
    <source>
        <dbReference type="SAM" id="MobiDB-lite"/>
    </source>
</evidence>
<feature type="compositionally biased region" description="Basic and acidic residues" evidence="1">
    <location>
        <begin position="653"/>
        <end position="667"/>
    </location>
</feature>
<dbReference type="WBParaSite" id="EgrG_000375100">
    <property type="protein sequence ID" value="EgrG_000375100"/>
    <property type="gene ID" value="EgrG_000375100"/>
</dbReference>
<accession>A0A068X2A7</accession>
<sequence>MRDQLPFRRVFTHNNCVQWFRPIKNINNRHILEDIFKEMTYGNENEVRTAYLAAMDIVRFSTSEALLVFLQNGGLIALKNLINSCHLGNRGQATFGLALNILEGLLAVSADVRVYLLRYWDMLLRPVKKSFAHFQRTYGCTDVKGKLSPFGSRSEFPDMCAHFYRFRLEERNNSHRLPPDHDVGLFSEYLRTLEIIVHTAPDSTPALLKKVFLANKRLDPFHKSIKDLNLRVPSKKADFVYGPRVDLIRQESLGTPLKIVPYLKFFFKLEKANSKQVDKTEGGGGKTTSKLGAKKSEIADVEVTCFDTMKGIALEPPPVEEPKAPQMKFCQQLDDSNRLAAVHVLSHTTPSIVALTNKNPLFCPSVRKLIDPTGKLEDTALKIMKFKPPKIAHESSGENANDQKMNEKINLNLRISGINSAYGDELGKIFHMCLPRLSSLKSAKATEEVVWPSDQGVEEDDSQGSLENPKTPSSGERVAKGSFDMSIVNSVESYTDYLDRASIQTVDDLARMIVRKALFGILEKPMPDIEGDVAKLCQDFCERSGYSKYSLDSLAEAIVDKVLACLTNPITPPSFDRTVEDEIKHTIYQCLRGEQEECKWSKLPKIKSSQVGGRTVTRTSENTQTLPVLSFRKTLQRTDRDKVIGELELNSENEDKTRSSISLKDKVSPLPGTNTTLETYQETETRQDGGGGQPQGKDTQPVKDVRRRQSFEGSETNVQKPMFPALDGGSKSIASMSQDGGEGKVAFRLCGQKDRVDFVDKKRTVAISCSTEPSVCRILDHVFTNVAEQISTQLEATQNARSSAECKEVEVNQQALYVVQRVISNLAIQMSAASTRACESLEESEAIKRRATSIGRRVLSHPDISPTFRTSDIDMRNRAMCIVNRIVLGALNELSKGQNSSNQNALQEEEEEEADAPIPIVWRPRGISLARAFRTGRLAT</sequence>
<dbReference type="Proteomes" id="UP000492820">
    <property type="component" value="Unassembled WGS sequence"/>
</dbReference>